<keyword evidence="3" id="KW-1185">Reference proteome</keyword>
<dbReference type="AlphaFoldDB" id="A0A9E6PT43"/>
<dbReference type="EMBL" id="CP077095">
    <property type="protein sequence ID" value="QXI37112.1"/>
    <property type="molecule type" value="Genomic_DNA"/>
</dbReference>
<feature type="compositionally biased region" description="Polar residues" evidence="1">
    <location>
        <begin position="69"/>
        <end position="81"/>
    </location>
</feature>
<dbReference type="KEGG" id="pxn:HU772_017395"/>
<feature type="compositionally biased region" description="Polar residues" evidence="1">
    <location>
        <begin position="42"/>
        <end position="56"/>
    </location>
</feature>
<name>A0A9E6PT43_9PSED</name>
<accession>A0A9E6PT43</accession>
<evidence type="ECO:0000256" key="1">
    <source>
        <dbReference type="SAM" id="MobiDB-lite"/>
    </source>
</evidence>
<protein>
    <submittedName>
        <fullName evidence="2">Uncharacterized protein</fullName>
    </submittedName>
</protein>
<feature type="compositionally biased region" description="Low complexity" evidence="1">
    <location>
        <begin position="24"/>
        <end position="36"/>
    </location>
</feature>
<reference evidence="2 3" key="1">
    <citation type="journal article" date="2020" name="Microorganisms">
        <title>Reliable Identification of Environmental Pseudomonas Isolates Using the rpoD Gene.</title>
        <authorList>
            <consortium name="The Broad Institute Genome Sequencing Platform"/>
            <person name="Girard L."/>
            <person name="Lood C."/>
            <person name="Rokni-Zadeh H."/>
            <person name="van Noort V."/>
            <person name="Lavigne R."/>
            <person name="De Mot R."/>
        </authorList>
    </citation>
    <scope>NUCLEOTIDE SEQUENCE [LARGE SCALE GENOMIC DNA]</scope>
    <source>
        <strain evidence="2 3">RW9S1A</strain>
    </source>
</reference>
<feature type="compositionally biased region" description="Polar residues" evidence="1">
    <location>
        <begin position="9"/>
        <end position="23"/>
    </location>
</feature>
<evidence type="ECO:0000313" key="2">
    <source>
        <dbReference type="EMBL" id="QXI37112.1"/>
    </source>
</evidence>
<evidence type="ECO:0000313" key="3">
    <source>
        <dbReference type="Proteomes" id="UP000633418"/>
    </source>
</evidence>
<proteinExistence type="predicted"/>
<feature type="region of interest" description="Disordered" evidence="1">
    <location>
        <begin position="1"/>
        <end position="88"/>
    </location>
</feature>
<gene>
    <name evidence="2" type="ORF">HU772_017395</name>
</gene>
<dbReference type="RefSeq" id="WP_186660910.1">
    <property type="nucleotide sequence ID" value="NZ_CP077095.1"/>
</dbReference>
<sequence>MLITATGLGWQNVQQHNRSGNEQSASPFPAFSAIPATRKAETPQNSQGGTSQQQAEDNSKEAFAKLMATLQNPKADSTRQASTDKQEASVALQEFRDYMAKSPAQKIKEKMLQELGLTPEEYDALPPEQKLKIDKQIAQRIEEDAELKTQAKIVQQQYRAQAPGLVVEEVSKTTDRDIEKRYSASL</sequence>
<dbReference type="Proteomes" id="UP000633418">
    <property type="component" value="Chromosome"/>
</dbReference>
<reference evidence="2 3" key="2">
    <citation type="journal article" date="2021" name="Microorganisms">
        <title>The Ever-Expanding Pseudomonas Genus: Description of 43 New Species and Partition of the Pseudomonas putida Group.</title>
        <authorList>
            <person name="Girard L."/>
            <person name="Lood C."/>
            <person name="Hofte M."/>
            <person name="Vandamme P."/>
            <person name="Rokni-Zadeh H."/>
            <person name="van Noort V."/>
            <person name="Lavigne R."/>
            <person name="De Mot R."/>
        </authorList>
    </citation>
    <scope>NUCLEOTIDE SEQUENCE [LARGE SCALE GENOMIC DNA]</scope>
    <source>
        <strain evidence="2 3">RW9S1A</strain>
    </source>
</reference>
<organism evidence="2 3">
    <name type="scientific">Pseudomonas xantholysinigenes</name>
    <dbReference type="NCBI Taxonomy" id="2745490"/>
    <lineage>
        <taxon>Bacteria</taxon>
        <taxon>Pseudomonadati</taxon>
        <taxon>Pseudomonadota</taxon>
        <taxon>Gammaproteobacteria</taxon>
        <taxon>Pseudomonadales</taxon>
        <taxon>Pseudomonadaceae</taxon>
        <taxon>Pseudomonas</taxon>
    </lineage>
</organism>